<gene>
    <name evidence="6" type="primary">LOC108665158</name>
</gene>
<dbReference type="InterPro" id="IPR020392">
    <property type="entry name" value="Pancreatic_hormone-like_CS"/>
</dbReference>
<proteinExistence type="inferred from homology"/>
<dbReference type="PROSITE" id="PS50276">
    <property type="entry name" value="PANCREATIC_HORMONE_2"/>
    <property type="match status" value="1"/>
</dbReference>
<accession>A0A979FNE1</accession>
<feature type="signal peptide" evidence="4">
    <location>
        <begin position="1"/>
        <end position="31"/>
    </location>
</feature>
<keyword evidence="3" id="KW-0964">Secreted</keyword>
<evidence type="ECO:0000256" key="3">
    <source>
        <dbReference type="ARBA" id="ARBA00022525"/>
    </source>
</evidence>
<evidence type="ECO:0000256" key="4">
    <source>
        <dbReference type="SAM" id="SignalP"/>
    </source>
</evidence>
<dbReference type="RefSeq" id="XP_047738188.1">
    <property type="nucleotide sequence ID" value="XM_047882232.1"/>
</dbReference>
<dbReference type="AlphaFoldDB" id="A0A979FNE1"/>
<comment type="similarity">
    <text evidence="2">Belongs to the NPY family.</text>
</comment>
<evidence type="ECO:0000256" key="2">
    <source>
        <dbReference type="ARBA" id="ARBA00010022"/>
    </source>
</evidence>
<dbReference type="InterPro" id="IPR001955">
    <property type="entry name" value="Pancreatic_hormone-like"/>
</dbReference>
<keyword evidence="6" id="KW-0527">Neuropeptide</keyword>
<dbReference type="GO" id="GO:0005179">
    <property type="term" value="F:hormone activity"/>
    <property type="evidence" value="ECO:0007669"/>
    <property type="project" value="InterPro"/>
</dbReference>
<evidence type="ECO:0000256" key="1">
    <source>
        <dbReference type="ARBA" id="ARBA00004613"/>
    </source>
</evidence>
<keyword evidence="4" id="KW-0732">Signal</keyword>
<dbReference type="GO" id="GO:0005576">
    <property type="term" value="C:extracellular region"/>
    <property type="evidence" value="ECO:0007669"/>
    <property type="project" value="UniProtKB-SubCell"/>
</dbReference>
<dbReference type="CTD" id="42018"/>
<sequence>MVSVQKVPVSVSAVLVLSVVLSLLSGTLVDARPEPAQLVAMADALKYLHQLDKYYSQVARPRFGKRSESTQGPSEQALWEASARLLDSYGEQR</sequence>
<reference evidence="6" key="1">
    <citation type="submission" date="2025-08" db="UniProtKB">
        <authorList>
            <consortium name="RefSeq"/>
        </authorList>
    </citation>
    <scope>IDENTIFICATION</scope>
    <source>
        <tissue evidence="6">Whole organism</tissue>
    </source>
</reference>
<dbReference type="Proteomes" id="UP000694843">
    <property type="component" value="Unplaced"/>
</dbReference>
<protein>
    <submittedName>
        <fullName evidence="6">Neuropeptide F isoform X2</fullName>
    </submittedName>
</protein>
<feature type="chain" id="PRO_5037754820" evidence="4">
    <location>
        <begin position="32"/>
        <end position="93"/>
    </location>
</feature>
<name>A0A979FNE1_HYAAZ</name>
<dbReference type="PROSITE" id="PS00265">
    <property type="entry name" value="PANCREATIC_HORMONE_1"/>
    <property type="match status" value="1"/>
</dbReference>
<evidence type="ECO:0000313" key="6">
    <source>
        <dbReference type="RefSeq" id="XP_047738188.1"/>
    </source>
</evidence>
<keyword evidence="5" id="KW-1185">Reference proteome</keyword>
<organism evidence="5 6">
    <name type="scientific">Hyalella azteca</name>
    <name type="common">Amphipod</name>
    <dbReference type="NCBI Taxonomy" id="294128"/>
    <lineage>
        <taxon>Eukaryota</taxon>
        <taxon>Metazoa</taxon>
        <taxon>Ecdysozoa</taxon>
        <taxon>Arthropoda</taxon>
        <taxon>Crustacea</taxon>
        <taxon>Multicrustacea</taxon>
        <taxon>Malacostraca</taxon>
        <taxon>Eumalacostraca</taxon>
        <taxon>Peracarida</taxon>
        <taxon>Amphipoda</taxon>
        <taxon>Senticaudata</taxon>
        <taxon>Talitrida</taxon>
        <taxon>Talitroidea</taxon>
        <taxon>Hyalellidae</taxon>
        <taxon>Hyalella</taxon>
    </lineage>
</organism>
<dbReference type="GeneID" id="108665158"/>
<dbReference type="Pfam" id="PF00159">
    <property type="entry name" value="Hormone_3"/>
    <property type="match status" value="1"/>
</dbReference>
<dbReference type="GO" id="GO:0007218">
    <property type="term" value="P:neuropeptide signaling pathway"/>
    <property type="evidence" value="ECO:0007669"/>
    <property type="project" value="UniProtKB-KW"/>
</dbReference>
<evidence type="ECO:0000313" key="5">
    <source>
        <dbReference type="Proteomes" id="UP000694843"/>
    </source>
</evidence>
<comment type="subcellular location">
    <subcellularLocation>
        <location evidence="1">Secreted</location>
    </subcellularLocation>
</comment>